<comment type="caution">
    <text evidence="1">The sequence shown here is derived from an EMBL/GenBank/DDBJ whole genome shotgun (WGS) entry which is preliminary data.</text>
</comment>
<dbReference type="Proteomes" id="UP001246858">
    <property type="component" value="Unassembled WGS sequence"/>
</dbReference>
<gene>
    <name evidence="1" type="ORF">J2X78_004910</name>
</gene>
<reference evidence="1" key="1">
    <citation type="submission" date="2023-07" db="EMBL/GenBank/DDBJ databases">
        <title>Sorghum-associated microbial communities from plants grown in Nebraska, USA.</title>
        <authorList>
            <person name="Schachtman D."/>
        </authorList>
    </citation>
    <scope>NUCLEOTIDE SEQUENCE</scope>
    <source>
        <strain evidence="1">2697</strain>
    </source>
</reference>
<sequence>MIRLIRTAALLALAGAFIHCSSSMLSNPPEQQFRIGASTVGVQSVASHLNVPWQIAWGPDQCIWYTEQSGAISKVNPETGKTKLLLTLTDVFRDRTSGLLGMTLHPDLKNNPYVFINYTGYSKTKTRVSKVVRYSYDALKDTLVSPVVFLEYPAWTSHFGSRIVIAPDGKVMVATGDGAQDGNAQNIQSPNGKILRYNLDGSIPADNPFKGSAVWAWGLRNPQGLVYAKGKLYCSDHGDAIDDELNLLVKGGNYGWPVVEGAVNTDKEKAFAKDSAVVAPLQAWTPTIAPAGMTYYSSAKIPELKGRLLLTTLKGNSLRSLMLDPTGNKIIADVNYFEKIFGRLRSVCVSPAGDVYLATSNLDWNPNAAPAKNDDRIIRIYRMDAKHASPAAKPAIVAHKNTEAVNKGALLYTNYCASCHKADGKGIDKIFPALLKSAVVKGDQRNLIRTVLNGKNRMPKFSFMENNDMAMLLTYVRSKFGAGSGAVTVADVQLERK</sequence>
<dbReference type="EMBL" id="JAVDTF010000006">
    <property type="protein sequence ID" value="MDR6786317.1"/>
    <property type="molecule type" value="Genomic_DNA"/>
</dbReference>
<proteinExistence type="predicted"/>
<evidence type="ECO:0000313" key="1">
    <source>
        <dbReference type="EMBL" id="MDR6786317.1"/>
    </source>
</evidence>
<keyword evidence="2" id="KW-1185">Reference proteome</keyword>
<accession>A0ACC6L4I9</accession>
<name>A0ACC6L4I9_9SPHI</name>
<protein>
    <submittedName>
        <fullName evidence="1">Glucose/arabinose dehydrogenase</fullName>
    </submittedName>
</protein>
<organism evidence="1 2">
    <name type="scientific">Pedobacter africanus</name>
    <dbReference type="NCBI Taxonomy" id="151894"/>
    <lineage>
        <taxon>Bacteria</taxon>
        <taxon>Pseudomonadati</taxon>
        <taxon>Bacteroidota</taxon>
        <taxon>Sphingobacteriia</taxon>
        <taxon>Sphingobacteriales</taxon>
        <taxon>Sphingobacteriaceae</taxon>
        <taxon>Pedobacter</taxon>
    </lineage>
</organism>
<evidence type="ECO:0000313" key="2">
    <source>
        <dbReference type="Proteomes" id="UP001246858"/>
    </source>
</evidence>